<gene>
    <name evidence="19" type="primary">cobS</name>
    <name evidence="20" type="ORF">GCM10022278_21930</name>
</gene>
<accession>A0ABP7PE81</accession>
<dbReference type="PANTHER" id="PTHR34148:SF1">
    <property type="entry name" value="ADENOSYLCOBINAMIDE-GDP RIBAZOLETRANSFERASE"/>
    <property type="match status" value="1"/>
</dbReference>
<dbReference type="PANTHER" id="PTHR34148">
    <property type="entry name" value="ADENOSYLCOBINAMIDE-GDP RIBAZOLETRANSFERASE"/>
    <property type="match status" value="1"/>
</dbReference>
<dbReference type="Pfam" id="PF02654">
    <property type="entry name" value="CobS"/>
    <property type="match status" value="1"/>
</dbReference>
<keyword evidence="13 19" id="KW-0472">Membrane</keyword>
<evidence type="ECO:0000256" key="13">
    <source>
        <dbReference type="ARBA" id="ARBA00023136"/>
    </source>
</evidence>
<dbReference type="RefSeq" id="WP_344806221.1">
    <property type="nucleotide sequence ID" value="NZ_BAABBO010000009.1"/>
</dbReference>
<organism evidence="20 21">
    <name type="scientific">Allohahella marinimesophila</name>
    <dbReference type="NCBI Taxonomy" id="1054972"/>
    <lineage>
        <taxon>Bacteria</taxon>
        <taxon>Pseudomonadati</taxon>
        <taxon>Pseudomonadota</taxon>
        <taxon>Gammaproteobacteria</taxon>
        <taxon>Oceanospirillales</taxon>
        <taxon>Hahellaceae</taxon>
        <taxon>Allohahella</taxon>
    </lineage>
</organism>
<keyword evidence="8 19" id="KW-0169">Cobalamin biosynthesis</keyword>
<keyword evidence="7 19" id="KW-1003">Cell membrane</keyword>
<evidence type="ECO:0000256" key="18">
    <source>
        <dbReference type="ARBA" id="ARBA00049504"/>
    </source>
</evidence>
<evidence type="ECO:0000256" key="1">
    <source>
        <dbReference type="ARBA" id="ARBA00001946"/>
    </source>
</evidence>
<comment type="similarity">
    <text evidence="4 19">Belongs to the CobS family.</text>
</comment>
<name>A0ABP7PE81_9GAMM</name>
<comment type="subcellular location">
    <subcellularLocation>
        <location evidence="2 19">Cell membrane</location>
        <topology evidence="2 19">Multi-pass membrane protein</topology>
    </subcellularLocation>
</comment>
<comment type="function">
    <text evidence="14 19">Joins adenosylcobinamide-GDP and alpha-ribazole to generate adenosylcobalamin (Ado-cobalamin). Also synthesizes adenosylcobalamin 5'-phosphate from adenosylcobinamide-GDP and alpha-ribazole 5'-phosphate.</text>
</comment>
<evidence type="ECO:0000256" key="3">
    <source>
        <dbReference type="ARBA" id="ARBA00004663"/>
    </source>
</evidence>
<dbReference type="InterPro" id="IPR003805">
    <property type="entry name" value="CobS"/>
</dbReference>
<evidence type="ECO:0000256" key="17">
    <source>
        <dbReference type="ARBA" id="ARBA00048623"/>
    </source>
</evidence>
<reference evidence="21" key="1">
    <citation type="journal article" date="2019" name="Int. J. Syst. Evol. Microbiol.">
        <title>The Global Catalogue of Microorganisms (GCM) 10K type strain sequencing project: providing services to taxonomists for standard genome sequencing and annotation.</title>
        <authorList>
            <consortium name="The Broad Institute Genomics Platform"/>
            <consortium name="The Broad Institute Genome Sequencing Center for Infectious Disease"/>
            <person name="Wu L."/>
            <person name="Ma J."/>
        </authorList>
    </citation>
    <scope>NUCLEOTIDE SEQUENCE [LARGE SCALE GENOMIC DNA]</scope>
    <source>
        <strain evidence="21">JCM 17555</strain>
    </source>
</reference>
<keyword evidence="9 19" id="KW-0808">Transferase</keyword>
<feature type="transmembrane region" description="Helical" evidence="19">
    <location>
        <begin position="124"/>
        <end position="146"/>
    </location>
</feature>
<proteinExistence type="inferred from homology"/>
<protein>
    <recommendedName>
        <fullName evidence="6 19">Adenosylcobinamide-GDP ribazoletransferase</fullName>
        <ecNumber evidence="5 19">2.7.8.26</ecNumber>
    </recommendedName>
    <alternativeName>
        <fullName evidence="16 19">Cobalamin synthase</fullName>
    </alternativeName>
    <alternativeName>
        <fullName evidence="15 19">Cobalamin-5'-phosphate synthase</fullName>
    </alternativeName>
</protein>
<sequence>MNSPPSSQRQGLRYELHLCAVAFQFYSRVPVRLPLAFDHTDLNACTRYFPVVGAGVGLTSGLVFLLICAALGSQQAFAAAVLAVACSALLTGAFHEDGLADMADGLGGGQTVQQRLTIMKDSRIGTYGALALLLATLLRISLVSALATQSAGLALAILVAAAVASRSNAALLIGILPYAREDASSKVRPVAHSLSPLNRNYLLTLGLASLLLPAFLGPLVLMVLLTVFALAVLLMYFRQALSSRLGGYTGDCLGGLQQLSELAILLILVAGL</sequence>
<feature type="transmembrane region" description="Helical" evidence="19">
    <location>
        <begin position="76"/>
        <end position="94"/>
    </location>
</feature>
<evidence type="ECO:0000256" key="8">
    <source>
        <dbReference type="ARBA" id="ARBA00022573"/>
    </source>
</evidence>
<keyword evidence="10 19" id="KW-0812">Transmembrane</keyword>
<dbReference type="EMBL" id="BAABBO010000009">
    <property type="protein sequence ID" value="GAA3963737.1"/>
    <property type="molecule type" value="Genomic_DNA"/>
</dbReference>
<evidence type="ECO:0000256" key="16">
    <source>
        <dbReference type="ARBA" id="ARBA00032853"/>
    </source>
</evidence>
<evidence type="ECO:0000256" key="15">
    <source>
        <dbReference type="ARBA" id="ARBA00032605"/>
    </source>
</evidence>
<evidence type="ECO:0000256" key="11">
    <source>
        <dbReference type="ARBA" id="ARBA00022842"/>
    </source>
</evidence>
<comment type="pathway">
    <text evidence="3 19">Cofactor biosynthesis; adenosylcobalamin biosynthesis; adenosylcobalamin from cob(II)yrinate a,c-diamide: step 7/7.</text>
</comment>
<evidence type="ECO:0000256" key="7">
    <source>
        <dbReference type="ARBA" id="ARBA00022475"/>
    </source>
</evidence>
<evidence type="ECO:0000256" key="12">
    <source>
        <dbReference type="ARBA" id="ARBA00022989"/>
    </source>
</evidence>
<evidence type="ECO:0000256" key="6">
    <source>
        <dbReference type="ARBA" id="ARBA00015850"/>
    </source>
</evidence>
<dbReference type="EC" id="2.7.8.26" evidence="5 19"/>
<evidence type="ECO:0000256" key="19">
    <source>
        <dbReference type="HAMAP-Rule" id="MF_00719"/>
    </source>
</evidence>
<keyword evidence="11 19" id="KW-0460">Magnesium</keyword>
<evidence type="ECO:0000256" key="2">
    <source>
        <dbReference type="ARBA" id="ARBA00004651"/>
    </source>
</evidence>
<evidence type="ECO:0000313" key="21">
    <source>
        <dbReference type="Proteomes" id="UP001501337"/>
    </source>
</evidence>
<dbReference type="HAMAP" id="MF_00719">
    <property type="entry name" value="CobS"/>
    <property type="match status" value="1"/>
</dbReference>
<evidence type="ECO:0000256" key="10">
    <source>
        <dbReference type="ARBA" id="ARBA00022692"/>
    </source>
</evidence>
<comment type="caution">
    <text evidence="20">The sequence shown here is derived from an EMBL/GenBank/DDBJ whole genome shotgun (WGS) entry which is preliminary data.</text>
</comment>
<comment type="cofactor">
    <cofactor evidence="1 19">
        <name>Mg(2+)</name>
        <dbReference type="ChEBI" id="CHEBI:18420"/>
    </cofactor>
</comment>
<feature type="transmembrane region" description="Helical" evidence="19">
    <location>
        <begin position="153"/>
        <end position="179"/>
    </location>
</feature>
<evidence type="ECO:0000256" key="5">
    <source>
        <dbReference type="ARBA" id="ARBA00013200"/>
    </source>
</evidence>
<keyword evidence="21" id="KW-1185">Reference proteome</keyword>
<evidence type="ECO:0000256" key="4">
    <source>
        <dbReference type="ARBA" id="ARBA00010561"/>
    </source>
</evidence>
<dbReference type="Proteomes" id="UP001501337">
    <property type="component" value="Unassembled WGS sequence"/>
</dbReference>
<evidence type="ECO:0000256" key="9">
    <source>
        <dbReference type="ARBA" id="ARBA00022679"/>
    </source>
</evidence>
<comment type="catalytic activity">
    <reaction evidence="17 19">
        <text>alpha-ribazole + adenosylcob(III)inamide-GDP = adenosylcob(III)alamin + GMP + H(+)</text>
        <dbReference type="Rhea" id="RHEA:16049"/>
        <dbReference type="ChEBI" id="CHEBI:10329"/>
        <dbReference type="ChEBI" id="CHEBI:15378"/>
        <dbReference type="ChEBI" id="CHEBI:18408"/>
        <dbReference type="ChEBI" id="CHEBI:58115"/>
        <dbReference type="ChEBI" id="CHEBI:60487"/>
        <dbReference type="EC" id="2.7.8.26"/>
    </reaction>
</comment>
<keyword evidence="12 19" id="KW-1133">Transmembrane helix</keyword>
<evidence type="ECO:0000256" key="14">
    <source>
        <dbReference type="ARBA" id="ARBA00025228"/>
    </source>
</evidence>
<feature type="transmembrane region" description="Helical" evidence="19">
    <location>
        <begin position="210"/>
        <end position="237"/>
    </location>
</feature>
<comment type="catalytic activity">
    <reaction evidence="18 19">
        <text>alpha-ribazole 5'-phosphate + adenosylcob(III)inamide-GDP = adenosylcob(III)alamin 5'-phosphate + GMP + H(+)</text>
        <dbReference type="Rhea" id="RHEA:23560"/>
        <dbReference type="ChEBI" id="CHEBI:15378"/>
        <dbReference type="ChEBI" id="CHEBI:57918"/>
        <dbReference type="ChEBI" id="CHEBI:58115"/>
        <dbReference type="ChEBI" id="CHEBI:60487"/>
        <dbReference type="ChEBI" id="CHEBI:60493"/>
        <dbReference type="EC" id="2.7.8.26"/>
    </reaction>
</comment>
<feature type="transmembrane region" description="Helical" evidence="19">
    <location>
        <begin position="49"/>
        <end position="69"/>
    </location>
</feature>
<evidence type="ECO:0000313" key="20">
    <source>
        <dbReference type="EMBL" id="GAA3963737.1"/>
    </source>
</evidence>